<organism evidence="1 2">
    <name type="scientific">Clostridium fungisolvens</name>
    <dbReference type="NCBI Taxonomy" id="1604897"/>
    <lineage>
        <taxon>Bacteria</taxon>
        <taxon>Bacillati</taxon>
        <taxon>Bacillota</taxon>
        <taxon>Clostridia</taxon>
        <taxon>Eubacteriales</taxon>
        <taxon>Clostridiaceae</taxon>
        <taxon>Clostridium</taxon>
    </lineage>
</organism>
<dbReference type="Proteomes" id="UP000580568">
    <property type="component" value="Unassembled WGS sequence"/>
</dbReference>
<dbReference type="EMBL" id="BLZR01000001">
    <property type="protein sequence ID" value="GFP77567.1"/>
    <property type="molecule type" value="Genomic_DNA"/>
</dbReference>
<name>A0A6V8SK70_9CLOT</name>
<dbReference type="CDD" id="cd24049">
    <property type="entry name" value="ASKHA_NBD_PilM"/>
    <property type="match status" value="1"/>
</dbReference>
<dbReference type="PANTHER" id="PTHR32432">
    <property type="entry name" value="CELL DIVISION PROTEIN FTSA-RELATED"/>
    <property type="match status" value="1"/>
</dbReference>
<proteinExistence type="predicted"/>
<keyword evidence="1" id="KW-0131">Cell cycle</keyword>
<dbReference type="Gene3D" id="3.30.1490.300">
    <property type="match status" value="1"/>
</dbReference>
<comment type="caution">
    <text evidence="1">The sequence shown here is derived from an EMBL/GenBank/DDBJ whole genome shotgun (WGS) entry which is preliminary data.</text>
</comment>
<dbReference type="NCBIfam" id="TIGR01175">
    <property type="entry name" value="pilM"/>
    <property type="match status" value="1"/>
</dbReference>
<dbReference type="PANTHER" id="PTHR32432:SF3">
    <property type="entry name" value="ETHANOLAMINE UTILIZATION PROTEIN EUTJ"/>
    <property type="match status" value="1"/>
</dbReference>
<dbReference type="AlphaFoldDB" id="A0A6V8SK70"/>
<sequence>MDFSKVKDLMNVDISDLKNKIRNKPIEKKPVKKKELNRKVVSFDFGSDTTKVVVGKYYKDQLEIERLITAKTPVDAVGDGNILNPDVMNVFLEQLLNNNKINIKDAICTNNSTSVINREVVIPAVQEDELSTVVKYEIQQYLPINMDDYVIQQSILDRFQVESKLKFKALVITYPEKLAMKYYKLLTNSNLKPLALDISYNSLNKLVNYSNKVNDEAYSTEETIAFIDMGASTLSVSIYKDGKFEFTRIIKSGGANIDGALSRAMGISLEAAEEIKKNKGDLSISNDNEDSSNRIIRDVVDEWSMELERIVQFYRNKKVGNSIDKIFLFGGSSNLKGIERYIFNRFSIPTSKVRTMGNVNLNLKIATETIEQYLNAIGSIIRL</sequence>
<reference evidence="1 2" key="1">
    <citation type="submission" date="2020-07" db="EMBL/GenBank/DDBJ databases">
        <title>A new beta-1,3-glucan-decomposing anaerobic bacterium isolated from anoxic soil subjected to biological soil disinfestation.</title>
        <authorList>
            <person name="Ueki A."/>
            <person name="Tonouchi A."/>
        </authorList>
    </citation>
    <scope>NUCLEOTIDE SEQUENCE [LARGE SCALE GENOMIC DNA]</scope>
    <source>
        <strain evidence="1 2">TW1</strain>
    </source>
</reference>
<dbReference type="PIRSF" id="PIRSF019169">
    <property type="entry name" value="PilM"/>
    <property type="match status" value="1"/>
</dbReference>
<keyword evidence="2" id="KW-1185">Reference proteome</keyword>
<dbReference type="InterPro" id="IPR005883">
    <property type="entry name" value="PilM"/>
</dbReference>
<dbReference type="InterPro" id="IPR050696">
    <property type="entry name" value="FtsA/MreB"/>
</dbReference>
<keyword evidence="1" id="KW-0132">Cell division</keyword>
<protein>
    <submittedName>
        <fullName evidence="1">Cell division protein FtsA</fullName>
    </submittedName>
</protein>
<dbReference type="Gene3D" id="3.30.420.40">
    <property type="match status" value="2"/>
</dbReference>
<gene>
    <name evidence="1" type="ORF">bsdtw1_03725</name>
</gene>
<dbReference type="RefSeq" id="WP_183278934.1">
    <property type="nucleotide sequence ID" value="NZ_BLZR01000001.1"/>
</dbReference>
<accession>A0A6V8SK70</accession>
<dbReference type="SUPFAM" id="SSF53067">
    <property type="entry name" value="Actin-like ATPase domain"/>
    <property type="match status" value="2"/>
</dbReference>
<dbReference type="GO" id="GO:0051301">
    <property type="term" value="P:cell division"/>
    <property type="evidence" value="ECO:0007669"/>
    <property type="project" value="UniProtKB-KW"/>
</dbReference>
<evidence type="ECO:0000313" key="2">
    <source>
        <dbReference type="Proteomes" id="UP000580568"/>
    </source>
</evidence>
<dbReference type="Pfam" id="PF11104">
    <property type="entry name" value="PilM_2"/>
    <property type="match status" value="1"/>
</dbReference>
<dbReference type="InterPro" id="IPR043129">
    <property type="entry name" value="ATPase_NBD"/>
</dbReference>
<evidence type="ECO:0000313" key="1">
    <source>
        <dbReference type="EMBL" id="GFP77567.1"/>
    </source>
</evidence>